<evidence type="ECO:0000313" key="1">
    <source>
        <dbReference type="EMBL" id="KIK78491.1"/>
    </source>
</evidence>
<keyword evidence="2" id="KW-1185">Reference proteome</keyword>
<reference evidence="1 2" key="1">
    <citation type="submission" date="2014-04" db="EMBL/GenBank/DDBJ databases">
        <authorList>
            <consortium name="DOE Joint Genome Institute"/>
            <person name="Kuo A."/>
            <person name="Kohler A."/>
            <person name="Jargeat P."/>
            <person name="Nagy L.G."/>
            <person name="Floudas D."/>
            <person name="Copeland A."/>
            <person name="Barry K.W."/>
            <person name="Cichocki N."/>
            <person name="Veneault-Fourrey C."/>
            <person name="LaButti K."/>
            <person name="Lindquist E.A."/>
            <person name="Lipzen A."/>
            <person name="Lundell T."/>
            <person name="Morin E."/>
            <person name="Murat C."/>
            <person name="Sun H."/>
            <person name="Tunlid A."/>
            <person name="Henrissat B."/>
            <person name="Grigoriev I.V."/>
            <person name="Hibbett D.S."/>
            <person name="Martin F."/>
            <person name="Nordberg H.P."/>
            <person name="Cantor M.N."/>
            <person name="Hua S.X."/>
        </authorList>
    </citation>
    <scope>NUCLEOTIDE SEQUENCE [LARGE SCALE GENOMIC DNA]</scope>
    <source>
        <strain evidence="1 2">Ve08.2h10</strain>
    </source>
</reference>
<gene>
    <name evidence="1" type="ORF">PAXRUDRAFT_323774</name>
</gene>
<evidence type="ECO:0000313" key="2">
    <source>
        <dbReference type="Proteomes" id="UP000054538"/>
    </source>
</evidence>
<sequence>MLLPPGVPAQLEPLILALQSGMHMLPRMPQFPTLSIPVTATLNSLGLMATSSTYSSGPSSPAILDISLLSHHSKHQ</sequence>
<proteinExistence type="predicted"/>
<organism evidence="1 2">
    <name type="scientific">Paxillus rubicundulus Ve08.2h10</name>
    <dbReference type="NCBI Taxonomy" id="930991"/>
    <lineage>
        <taxon>Eukaryota</taxon>
        <taxon>Fungi</taxon>
        <taxon>Dikarya</taxon>
        <taxon>Basidiomycota</taxon>
        <taxon>Agaricomycotina</taxon>
        <taxon>Agaricomycetes</taxon>
        <taxon>Agaricomycetidae</taxon>
        <taxon>Boletales</taxon>
        <taxon>Paxilineae</taxon>
        <taxon>Paxillaceae</taxon>
        <taxon>Paxillus</taxon>
    </lineage>
</organism>
<dbReference type="HOGENOM" id="CLU_2655198_0_0_1"/>
<accession>A0A0D0D4G8</accession>
<dbReference type="EMBL" id="KN826573">
    <property type="protein sequence ID" value="KIK78491.1"/>
    <property type="molecule type" value="Genomic_DNA"/>
</dbReference>
<name>A0A0D0D4G8_9AGAM</name>
<reference evidence="2" key="2">
    <citation type="submission" date="2015-01" db="EMBL/GenBank/DDBJ databases">
        <title>Evolutionary Origins and Diversification of the Mycorrhizal Mutualists.</title>
        <authorList>
            <consortium name="DOE Joint Genome Institute"/>
            <consortium name="Mycorrhizal Genomics Consortium"/>
            <person name="Kohler A."/>
            <person name="Kuo A."/>
            <person name="Nagy L.G."/>
            <person name="Floudas D."/>
            <person name="Copeland A."/>
            <person name="Barry K.W."/>
            <person name="Cichocki N."/>
            <person name="Veneault-Fourrey C."/>
            <person name="LaButti K."/>
            <person name="Lindquist E.A."/>
            <person name="Lipzen A."/>
            <person name="Lundell T."/>
            <person name="Morin E."/>
            <person name="Murat C."/>
            <person name="Riley R."/>
            <person name="Ohm R."/>
            <person name="Sun H."/>
            <person name="Tunlid A."/>
            <person name="Henrissat B."/>
            <person name="Grigoriev I.V."/>
            <person name="Hibbett D.S."/>
            <person name="Martin F."/>
        </authorList>
    </citation>
    <scope>NUCLEOTIDE SEQUENCE [LARGE SCALE GENOMIC DNA]</scope>
    <source>
        <strain evidence="2">Ve08.2h10</strain>
    </source>
</reference>
<dbReference type="AlphaFoldDB" id="A0A0D0D4G8"/>
<dbReference type="Proteomes" id="UP000054538">
    <property type="component" value="Unassembled WGS sequence"/>
</dbReference>
<dbReference type="InParanoid" id="A0A0D0D4G8"/>
<protein>
    <submittedName>
        <fullName evidence="1">Uncharacterized protein</fullName>
    </submittedName>
</protein>